<dbReference type="EMBL" id="CP034951">
    <property type="protein sequence ID" value="QAA82197.1"/>
    <property type="molecule type" value="Genomic_DNA"/>
</dbReference>
<dbReference type="Gene3D" id="3.40.50.150">
    <property type="entry name" value="Vaccinia Virus protein VP39"/>
    <property type="match status" value="1"/>
</dbReference>
<keyword evidence="2" id="KW-0808">Transferase</keyword>
<dbReference type="RefSeq" id="WP_128250570.1">
    <property type="nucleotide sequence ID" value="NZ_CP034951.1"/>
</dbReference>
<dbReference type="InterPro" id="IPR029063">
    <property type="entry name" value="SAM-dependent_MTases_sf"/>
</dbReference>
<keyword evidence="3" id="KW-1185">Reference proteome</keyword>
<dbReference type="AlphaFoldDB" id="A0A410G4I3"/>
<dbReference type="Pfam" id="PF08241">
    <property type="entry name" value="Methyltransf_11"/>
    <property type="match status" value="1"/>
</dbReference>
<sequence>MSFINNLANYNNKKSLANQFRNKRFAFFESQLKKLENGKTINILDVGGTESFWENRGYHEKKNIKITLLNLTKFETHYPNMVSVKGDACNLSEFADNSFDLVFSNSVIEHLYTSENQKLMADEVQRVGKNYYIQTPYKYFFVEPHYLLPYFQFLPKKTKIFVLSKTKLSRGTKISHEEAKDQAEQIILLSKNKMKELFPEAKIYQEKFLGMTKSLTAYNIEE</sequence>
<accession>A0A410G4I3</accession>
<dbReference type="SUPFAM" id="SSF53335">
    <property type="entry name" value="S-adenosyl-L-methionine-dependent methyltransferases"/>
    <property type="match status" value="1"/>
</dbReference>
<keyword evidence="2" id="KW-0489">Methyltransferase</keyword>
<proteinExistence type="predicted"/>
<protein>
    <submittedName>
        <fullName evidence="2">Class I SAM-dependent methyltransferase</fullName>
    </submittedName>
</protein>
<dbReference type="GO" id="GO:0032259">
    <property type="term" value="P:methylation"/>
    <property type="evidence" value="ECO:0007669"/>
    <property type="project" value="UniProtKB-KW"/>
</dbReference>
<reference evidence="2 3" key="1">
    <citation type="submission" date="2019-01" db="EMBL/GenBank/DDBJ databases">
        <title>Complete genome sequencing of Aequorivita sp. H23M31.</title>
        <authorList>
            <person name="Bae J.-W."/>
        </authorList>
    </citation>
    <scope>NUCLEOTIDE SEQUENCE [LARGE SCALE GENOMIC DNA]</scope>
    <source>
        <strain evidence="2 3">H23M31</strain>
    </source>
</reference>
<dbReference type="CDD" id="cd02440">
    <property type="entry name" value="AdoMet_MTases"/>
    <property type="match status" value="1"/>
</dbReference>
<dbReference type="InterPro" id="IPR013216">
    <property type="entry name" value="Methyltransf_11"/>
</dbReference>
<dbReference type="GO" id="GO:0008757">
    <property type="term" value="F:S-adenosylmethionine-dependent methyltransferase activity"/>
    <property type="evidence" value="ECO:0007669"/>
    <property type="project" value="InterPro"/>
</dbReference>
<dbReference type="Proteomes" id="UP000285517">
    <property type="component" value="Chromosome"/>
</dbReference>
<name>A0A410G4I3_9FLAO</name>
<evidence type="ECO:0000313" key="2">
    <source>
        <dbReference type="EMBL" id="QAA82197.1"/>
    </source>
</evidence>
<evidence type="ECO:0000313" key="3">
    <source>
        <dbReference type="Proteomes" id="UP000285517"/>
    </source>
</evidence>
<dbReference type="OrthoDB" id="7260171at2"/>
<gene>
    <name evidence="2" type="ORF">EI546_10885</name>
</gene>
<feature type="domain" description="Methyltransferase type 11" evidence="1">
    <location>
        <begin position="76"/>
        <end position="129"/>
    </location>
</feature>
<evidence type="ECO:0000259" key="1">
    <source>
        <dbReference type="Pfam" id="PF08241"/>
    </source>
</evidence>
<dbReference type="KEGG" id="aev:EI546_10885"/>
<organism evidence="2 3">
    <name type="scientific">Aequorivita ciconiae</name>
    <dbReference type="NCBI Taxonomy" id="2494375"/>
    <lineage>
        <taxon>Bacteria</taxon>
        <taxon>Pseudomonadati</taxon>
        <taxon>Bacteroidota</taxon>
        <taxon>Flavobacteriia</taxon>
        <taxon>Flavobacteriales</taxon>
        <taxon>Flavobacteriaceae</taxon>
        <taxon>Aequorivita</taxon>
    </lineage>
</organism>